<gene>
    <name evidence="2" type="ORF">GEV01_01795</name>
</gene>
<evidence type="ECO:0000313" key="3">
    <source>
        <dbReference type="Proteomes" id="UP000444318"/>
    </source>
</evidence>
<evidence type="ECO:0008006" key="4">
    <source>
        <dbReference type="Google" id="ProtNLM"/>
    </source>
</evidence>
<dbReference type="AlphaFoldDB" id="A0A843S7N5"/>
<sequence length="401" mass="43040">MKQPKLAITALAVLGALAATAAHAQDGMPITVSGFGTGALTMTNSDQAEFNRVNQASGVTKHARPGVDSNLGIQATAKWSDTVSFTAQGLVRKNGNNDQFGAELAWAFAKFKLNDDFSLRLGRIGLPVYMISDVRNVGYANTMLRPPNEVYRQVTADNADGGDVTYQHSFGDTTVTAQAAVGRTKVRSPGNYYVEFKPVISTQLVVENGPFTYRVGRSQATFGLFDNASLTGLVGTLNKVGLTSVASELKLTDIKGTFTSAGITMDYNNIIGQAEYAKRKTESRLVQDTSSWYVMMGYRYGKFVPYIVHGDVKQDSIRDFAGIPTAGPLAALTAGTNAAIKAGLQSTTGIGLRWDFYKSAAFKVQMDRIKTRDGAGYFLNPKPGFAGSTVNVYAAAIDFVF</sequence>
<proteinExistence type="predicted"/>
<keyword evidence="1" id="KW-0732">Signal</keyword>
<feature type="signal peptide" evidence="1">
    <location>
        <begin position="1"/>
        <end position="24"/>
    </location>
</feature>
<dbReference type="Proteomes" id="UP000444318">
    <property type="component" value="Unassembled WGS sequence"/>
</dbReference>
<keyword evidence="3" id="KW-1185">Reference proteome</keyword>
<dbReference type="EMBL" id="WHUF01000001">
    <property type="protein sequence ID" value="MQA18240.1"/>
    <property type="molecule type" value="Genomic_DNA"/>
</dbReference>
<protein>
    <recommendedName>
        <fullName evidence="4">Porin</fullName>
    </recommendedName>
</protein>
<reference evidence="2 3" key="1">
    <citation type="submission" date="2019-10" db="EMBL/GenBank/DDBJ databases">
        <title>Two novel species isolated from a subtropical stream in China.</title>
        <authorList>
            <person name="Lu H."/>
        </authorList>
    </citation>
    <scope>NUCLEOTIDE SEQUENCE [LARGE SCALE GENOMIC DNA]</scope>
    <source>
        <strain evidence="2 3">FT103W</strain>
    </source>
</reference>
<accession>A0A843S7N5</accession>
<evidence type="ECO:0000256" key="1">
    <source>
        <dbReference type="SAM" id="SignalP"/>
    </source>
</evidence>
<evidence type="ECO:0000313" key="2">
    <source>
        <dbReference type="EMBL" id="MQA18240.1"/>
    </source>
</evidence>
<name>A0A843S7N5_9BURK</name>
<comment type="caution">
    <text evidence="2">The sequence shown here is derived from an EMBL/GenBank/DDBJ whole genome shotgun (WGS) entry which is preliminary data.</text>
</comment>
<dbReference type="SUPFAM" id="SSF56935">
    <property type="entry name" value="Porins"/>
    <property type="match status" value="1"/>
</dbReference>
<feature type="chain" id="PRO_5032980036" description="Porin" evidence="1">
    <location>
        <begin position="25"/>
        <end position="401"/>
    </location>
</feature>
<organism evidence="2 3">
    <name type="scientific">Rugamonas rivuli</name>
    <dbReference type="NCBI Taxonomy" id="2743358"/>
    <lineage>
        <taxon>Bacteria</taxon>
        <taxon>Pseudomonadati</taxon>
        <taxon>Pseudomonadota</taxon>
        <taxon>Betaproteobacteria</taxon>
        <taxon>Burkholderiales</taxon>
        <taxon>Oxalobacteraceae</taxon>
        <taxon>Telluria group</taxon>
        <taxon>Rugamonas</taxon>
    </lineage>
</organism>
<dbReference type="RefSeq" id="WP_152801114.1">
    <property type="nucleotide sequence ID" value="NZ_WHUF01000001.1"/>
</dbReference>